<accession>A0A564SNS0</accession>
<organism evidence="1 2">
    <name type="scientific">Streptococcus vestibularis</name>
    <dbReference type="NCBI Taxonomy" id="1343"/>
    <lineage>
        <taxon>Bacteria</taxon>
        <taxon>Bacillati</taxon>
        <taxon>Bacillota</taxon>
        <taxon>Bacilli</taxon>
        <taxon>Lactobacillales</taxon>
        <taxon>Streptococcaceae</taxon>
        <taxon>Streptococcus</taxon>
    </lineage>
</organism>
<reference evidence="1 2" key="1">
    <citation type="submission" date="2019-07" db="EMBL/GenBank/DDBJ databases">
        <authorList>
            <person name="Hibberd C M."/>
            <person name="Gehrig L. J."/>
            <person name="Chang H.-W."/>
            <person name="Venkatesh S."/>
        </authorList>
    </citation>
    <scope>NUCLEOTIDE SEQUENCE [LARGE SCALE GENOMIC DNA]</scope>
    <source>
        <strain evidence="1">Streptococcus_salivarius_SS_Bg39</strain>
    </source>
</reference>
<evidence type="ECO:0000313" key="2">
    <source>
        <dbReference type="Proteomes" id="UP000380217"/>
    </source>
</evidence>
<evidence type="ECO:0000313" key="1">
    <source>
        <dbReference type="EMBL" id="VUW96711.1"/>
    </source>
</evidence>
<dbReference type="EMBL" id="CABHNJ010000017">
    <property type="protein sequence ID" value="VUW96711.1"/>
    <property type="molecule type" value="Genomic_DNA"/>
</dbReference>
<dbReference type="AlphaFoldDB" id="A0A564SNS0"/>
<name>A0A564SNS0_STRVE</name>
<dbReference type="Proteomes" id="UP000380217">
    <property type="component" value="Unassembled WGS sequence"/>
</dbReference>
<gene>
    <name evidence="1" type="ORF">SSSS39_00893</name>
</gene>
<proteinExistence type="predicted"/>
<protein>
    <submittedName>
        <fullName evidence="1">Uncharacterized protein</fullName>
    </submittedName>
</protein>
<sequence>MTTVFKDLLKHVPTITTDKLVKECEKILGVLGIDPLVNLSLEDKTNLVKNFEYVSYESIGFLTLQALVPNYAIKKGSLLLKERENLFATTNQCQHAQRLYDRLSCAVNSYPYGIITCYDFEPWTNKEFRLYVILKYDKGFEEDNIL</sequence>
<dbReference type="RefSeq" id="WP_017284927.1">
    <property type="nucleotide sequence ID" value="NZ_CABHNJ010000017.1"/>
</dbReference>